<dbReference type="InterPro" id="IPR003607">
    <property type="entry name" value="HD/PDEase_dom"/>
</dbReference>
<dbReference type="CDD" id="cd00038">
    <property type="entry name" value="CAP_ED"/>
    <property type="match status" value="1"/>
</dbReference>
<sequence>MAGRERLPLGRLKSFHPLNRLTADQLVLLVNRAERRCHKSGETVIEQGVRDGLDFFLISGAVELHAKDGRKSVIEAETEKALNPIARLQPRMYEVVAIRPSEFLVIEQDILNDFLNSAPVSQVEMESEGDWVASGSAEHRLRMEFNSELRSNHIRLPSVPDMAWKIRRTAAREGLSEKKLAMAVTADPAMAAKLVRACNSPVYRGLGGVRSVHEAVTRLGMRTTRQLLAEFALRDVFRSRQLSLQRRMLKLTQQSRELAALCWLLADQIEGLDRDEAELAGLLHDIGTVPLLVLAEHHPGLWSSEARLQSGCKQLRAEFGAALLESWGCPPTLVEAVRHGEDWQYECPEKSPQLVDVVITARLHSTIGSSQNGEPPALNQVPALGRLGGPEPGASRTQELLAEARARVEQTQLLLSTR</sequence>
<keyword evidence="5" id="KW-1185">Reference proteome</keyword>
<evidence type="ECO:0000259" key="2">
    <source>
        <dbReference type="PROSITE" id="PS50042"/>
    </source>
</evidence>
<organism evidence="4 5">
    <name type="scientific">Marinobacter pelagius</name>
    <dbReference type="NCBI Taxonomy" id="379482"/>
    <lineage>
        <taxon>Bacteria</taxon>
        <taxon>Pseudomonadati</taxon>
        <taxon>Pseudomonadota</taxon>
        <taxon>Gammaproteobacteria</taxon>
        <taxon>Pseudomonadales</taxon>
        <taxon>Marinobacteraceae</taxon>
        <taxon>Marinobacter</taxon>
    </lineage>
</organism>
<feature type="domain" description="Cyclic nucleotide-binding" evidence="2">
    <location>
        <begin position="17"/>
        <end position="115"/>
    </location>
</feature>
<evidence type="ECO:0000259" key="3">
    <source>
        <dbReference type="PROSITE" id="PS51833"/>
    </source>
</evidence>
<proteinExistence type="predicted"/>
<evidence type="ECO:0000313" key="4">
    <source>
        <dbReference type="EMBL" id="SFN36260.1"/>
    </source>
</evidence>
<dbReference type="AlphaFoldDB" id="A0A1I4YF79"/>
<dbReference type="PROSITE" id="PS50042">
    <property type="entry name" value="CNMP_BINDING_3"/>
    <property type="match status" value="1"/>
</dbReference>
<dbReference type="PANTHER" id="PTHR33525">
    <property type="match status" value="1"/>
</dbReference>
<protein>
    <submittedName>
        <fullName evidence="4">HD-like signal output (HDOD) domain, no enzymatic activity</fullName>
    </submittedName>
</protein>
<dbReference type="RefSeq" id="WP_092005162.1">
    <property type="nucleotide sequence ID" value="NZ_FOUR01000007.1"/>
</dbReference>
<accession>A0A1I4YF79</accession>
<dbReference type="InterPro" id="IPR014710">
    <property type="entry name" value="RmlC-like_jellyroll"/>
</dbReference>
<evidence type="ECO:0000256" key="1">
    <source>
        <dbReference type="SAM" id="MobiDB-lite"/>
    </source>
</evidence>
<reference evidence="5" key="1">
    <citation type="submission" date="2016-10" db="EMBL/GenBank/DDBJ databases">
        <authorList>
            <person name="Varghese N."/>
            <person name="Submissions S."/>
        </authorList>
    </citation>
    <scope>NUCLEOTIDE SEQUENCE [LARGE SCALE GENOMIC DNA]</scope>
    <source>
        <strain evidence="5">CGMCC 1.6775</strain>
    </source>
</reference>
<evidence type="ECO:0000313" key="5">
    <source>
        <dbReference type="Proteomes" id="UP000199339"/>
    </source>
</evidence>
<dbReference type="Proteomes" id="UP000199339">
    <property type="component" value="Unassembled WGS sequence"/>
</dbReference>
<dbReference type="InterPro" id="IPR018490">
    <property type="entry name" value="cNMP-bd_dom_sf"/>
</dbReference>
<dbReference type="SUPFAM" id="SSF109604">
    <property type="entry name" value="HD-domain/PDEase-like"/>
    <property type="match status" value="1"/>
</dbReference>
<dbReference type="OrthoDB" id="598113at2"/>
<dbReference type="Pfam" id="PF08668">
    <property type="entry name" value="HDOD"/>
    <property type="match status" value="1"/>
</dbReference>
<feature type="region of interest" description="Disordered" evidence="1">
    <location>
        <begin position="368"/>
        <end position="396"/>
    </location>
</feature>
<feature type="domain" description="HDOD" evidence="3">
    <location>
        <begin position="156"/>
        <end position="343"/>
    </location>
</feature>
<dbReference type="PROSITE" id="PS51833">
    <property type="entry name" value="HDOD"/>
    <property type="match status" value="1"/>
</dbReference>
<dbReference type="Pfam" id="PF00027">
    <property type="entry name" value="cNMP_binding"/>
    <property type="match status" value="1"/>
</dbReference>
<dbReference type="InterPro" id="IPR000595">
    <property type="entry name" value="cNMP-bd_dom"/>
</dbReference>
<dbReference type="EMBL" id="FOUR01000007">
    <property type="protein sequence ID" value="SFN36260.1"/>
    <property type="molecule type" value="Genomic_DNA"/>
</dbReference>
<gene>
    <name evidence="4" type="ORF">SAMN04487961_2913</name>
</gene>
<dbReference type="SUPFAM" id="SSF51206">
    <property type="entry name" value="cAMP-binding domain-like"/>
    <property type="match status" value="1"/>
</dbReference>
<name>A0A1I4YF79_9GAMM</name>
<dbReference type="InterPro" id="IPR013976">
    <property type="entry name" value="HDOD"/>
</dbReference>
<dbReference type="InterPro" id="IPR052340">
    <property type="entry name" value="RNase_Y/CdgJ"/>
</dbReference>
<dbReference type="Gene3D" id="2.60.120.10">
    <property type="entry name" value="Jelly Rolls"/>
    <property type="match status" value="1"/>
</dbReference>
<dbReference type="PANTHER" id="PTHR33525:SF3">
    <property type="entry name" value="RIBONUCLEASE Y"/>
    <property type="match status" value="1"/>
</dbReference>
<dbReference type="Gene3D" id="1.10.3210.10">
    <property type="entry name" value="Hypothetical protein af1432"/>
    <property type="match status" value="1"/>
</dbReference>
<dbReference type="CDD" id="cd00077">
    <property type="entry name" value="HDc"/>
    <property type="match status" value="1"/>
</dbReference>